<name>A0A2A9P8U5_OPHUN</name>
<keyword evidence="3" id="KW-1185">Reference proteome</keyword>
<protein>
    <recommendedName>
        <fullName evidence="1">CRAL-TRIO domain-containing protein</fullName>
    </recommendedName>
</protein>
<feature type="domain" description="CRAL-TRIO" evidence="1">
    <location>
        <begin position="110"/>
        <end position="294"/>
    </location>
</feature>
<dbReference type="PROSITE" id="PS50191">
    <property type="entry name" value="CRAL_TRIO"/>
    <property type="match status" value="1"/>
</dbReference>
<proteinExistence type="predicted"/>
<dbReference type="Pfam" id="PF00650">
    <property type="entry name" value="CRAL_TRIO"/>
    <property type="match status" value="1"/>
</dbReference>
<accession>A0A2A9P8U5</accession>
<dbReference type="PANTHER" id="PTHR45657:SF3">
    <property type="entry name" value="TRANSPORTER, PUTATIVE (AFU_ORTHOLOGUE AFUA_5G09260)-RELATED"/>
    <property type="match status" value="1"/>
</dbReference>
<evidence type="ECO:0000313" key="3">
    <source>
        <dbReference type="Proteomes" id="UP000037136"/>
    </source>
</evidence>
<dbReference type="SUPFAM" id="SSF52087">
    <property type="entry name" value="CRAL/TRIO domain"/>
    <property type="match status" value="1"/>
</dbReference>
<reference evidence="2 3" key="2">
    <citation type="journal article" date="2017" name="Sci. Rep.">
        <title>Ant-infecting Ophiocordyceps genomes reveal a high diversity of potential behavioral manipulation genes and a possible major role for enterotoxins.</title>
        <authorList>
            <person name="de Bekker C."/>
            <person name="Ohm R.A."/>
            <person name="Evans H.C."/>
            <person name="Brachmann A."/>
            <person name="Hughes D.P."/>
        </authorList>
    </citation>
    <scope>NUCLEOTIDE SEQUENCE [LARGE SCALE GENOMIC DNA]</scope>
    <source>
        <strain evidence="2 3">SC16a</strain>
    </source>
</reference>
<dbReference type="CDD" id="cd00170">
    <property type="entry name" value="SEC14"/>
    <property type="match status" value="1"/>
</dbReference>
<dbReference type="Gene3D" id="1.10.8.20">
    <property type="entry name" value="N-terminal domain of phosphatidylinositol transfer protein sec14p"/>
    <property type="match status" value="1"/>
</dbReference>
<organism evidence="2 3">
    <name type="scientific">Ophiocordyceps unilateralis</name>
    <name type="common">Zombie-ant fungus</name>
    <name type="synonym">Torrubia unilateralis</name>
    <dbReference type="NCBI Taxonomy" id="268505"/>
    <lineage>
        <taxon>Eukaryota</taxon>
        <taxon>Fungi</taxon>
        <taxon>Dikarya</taxon>
        <taxon>Ascomycota</taxon>
        <taxon>Pezizomycotina</taxon>
        <taxon>Sordariomycetes</taxon>
        <taxon>Hypocreomycetidae</taxon>
        <taxon>Hypocreales</taxon>
        <taxon>Ophiocordycipitaceae</taxon>
        <taxon>Ophiocordyceps</taxon>
    </lineage>
</organism>
<dbReference type="SMART" id="SM00516">
    <property type="entry name" value="SEC14"/>
    <property type="match status" value="1"/>
</dbReference>
<dbReference type="InterPro" id="IPR051026">
    <property type="entry name" value="PI/PC_transfer"/>
</dbReference>
<sequence length="404" mass="44283">MTKTTASSSPTSLVSEYPRGHVGHLTSSQQEALGQFKALLEAQGLWRRGPPVSLDDGNLLRFLRARQWIPDNAAEQFRSSLNWLTVADMDKLRSTLDVEDWKQSRASVPAWTGRRDKRGQPVYYVDAGAAKEKAWTENGQASAIRAFCAQRSKSGASASMLTSMLHLDMMNSIIAPMCTRTTDRLHPEVPVTMTTYIADIGGLSLRKFWAIKNHVFCLLTSISVIFPETASRIFIVCAPPYVGIMWSWVKSWLDPVTASKVVILKTQDVKPALESFIDLSSIPVRYGGTLDSDFSNGPVLDESLRNAVDWEPGFDTLPSGPLSVETDGDRLACYTCGREKGKPRRQKVFTMPGPVECSNVSTEEMGAISVQHVGEPDFVSGMSSELNEKQAIECLAVSAASVAA</sequence>
<dbReference type="Proteomes" id="UP000037136">
    <property type="component" value="Unassembled WGS sequence"/>
</dbReference>
<reference evidence="2 3" key="1">
    <citation type="journal article" date="2015" name="BMC Genomics">
        <title>Gene expression during zombie ant biting behavior reflects the complexity underlying fungal parasitic behavioral manipulation.</title>
        <authorList>
            <person name="de Bekker C."/>
            <person name="Ohm R.A."/>
            <person name="Loreto R.G."/>
            <person name="Sebastian A."/>
            <person name="Albert I."/>
            <person name="Merrow M."/>
            <person name="Brachmann A."/>
            <person name="Hughes D.P."/>
        </authorList>
    </citation>
    <scope>NUCLEOTIDE SEQUENCE [LARGE SCALE GENOMIC DNA]</scope>
    <source>
        <strain evidence="2 3">SC16a</strain>
    </source>
</reference>
<dbReference type="InterPro" id="IPR036865">
    <property type="entry name" value="CRAL-TRIO_dom_sf"/>
</dbReference>
<dbReference type="Gene3D" id="3.40.525.10">
    <property type="entry name" value="CRAL-TRIO lipid binding domain"/>
    <property type="match status" value="1"/>
</dbReference>
<dbReference type="InterPro" id="IPR036273">
    <property type="entry name" value="CRAL/TRIO_N_dom_sf"/>
</dbReference>
<dbReference type="STRING" id="268505.A0A2A9P8U5"/>
<gene>
    <name evidence="2" type="ORF">XA68_14647</name>
</gene>
<dbReference type="PANTHER" id="PTHR45657">
    <property type="entry name" value="CRAL-TRIO DOMAIN-CONTAINING PROTEIN YKL091C-RELATED"/>
    <property type="match status" value="1"/>
</dbReference>
<dbReference type="InterPro" id="IPR001251">
    <property type="entry name" value="CRAL-TRIO_dom"/>
</dbReference>
<dbReference type="EMBL" id="LAZP02000371">
    <property type="protein sequence ID" value="PFH57738.1"/>
    <property type="molecule type" value="Genomic_DNA"/>
</dbReference>
<dbReference type="SMART" id="SM01100">
    <property type="entry name" value="CRAL_TRIO_N"/>
    <property type="match status" value="1"/>
</dbReference>
<comment type="caution">
    <text evidence="2">The sequence shown here is derived from an EMBL/GenBank/DDBJ whole genome shotgun (WGS) entry which is preliminary data.</text>
</comment>
<evidence type="ECO:0000313" key="2">
    <source>
        <dbReference type="EMBL" id="PFH57738.1"/>
    </source>
</evidence>
<dbReference type="Pfam" id="PF03765">
    <property type="entry name" value="CRAL_TRIO_N"/>
    <property type="match status" value="1"/>
</dbReference>
<dbReference type="AlphaFoldDB" id="A0A2A9P8U5"/>
<evidence type="ECO:0000259" key="1">
    <source>
        <dbReference type="PROSITE" id="PS50191"/>
    </source>
</evidence>
<dbReference type="InterPro" id="IPR011074">
    <property type="entry name" value="CRAL/TRIO_N_dom"/>
</dbReference>
<dbReference type="OrthoDB" id="30289at2759"/>
<dbReference type="SUPFAM" id="SSF46938">
    <property type="entry name" value="CRAL/TRIO N-terminal domain"/>
    <property type="match status" value="1"/>
</dbReference>